<comment type="similarity">
    <text evidence="1 14 18">Belongs to the NAD-dependent glycerol-3-phosphate dehydrogenase family.</text>
</comment>
<keyword evidence="6 14" id="KW-0520">NAD</keyword>
<dbReference type="InterPro" id="IPR036291">
    <property type="entry name" value="NAD(P)-bd_dom_sf"/>
</dbReference>
<gene>
    <name evidence="14 21" type="primary">gpsA</name>
    <name evidence="21" type="ORF">XA3_03990</name>
</gene>
<evidence type="ECO:0000256" key="14">
    <source>
        <dbReference type="HAMAP-Rule" id="MF_00394"/>
    </source>
</evidence>
<reference evidence="21 22" key="1">
    <citation type="journal article" date="2023" name="Microbiol. Spectr.">
        <title>Symbiosis of Carpenter Bees with Uncharacterized Lactic Acid Bacteria Showing NAD Auxotrophy.</title>
        <authorList>
            <person name="Kawasaki S."/>
            <person name="Ozawa K."/>
            <person name="Mori T."/>
            <person name="Yamamoto A."/>
            <person name="Ito M."/>
            <person name="Ohkuma M."/>
            <person name="Sakamoto M."/>
            <person name="Matsutani M."/>
        </authorList>
    </citation>
    <scope>NUCLEOTIDE SEQUENCE [LARGE SCALE GENOMIC DNA]</scope>
    <source>
        <strain evidence="21 22">XA3</strain>
    </source>
</reference>
<keyword evidence="5 14" id="KW-0560">Oxidoreductase</keyword>
<dbReference type="NCBIfam" id="NF000940">
    <property type="entry name" value="PRK00094.1-2"/>
    <property type="match status" value="1"/>
</dbReference>
<feature type="binding site" evidence="14">
    <location>
        <position position="259"/>
    </location>
    <ligand>
        <name>NADPH</name>
        <dbReference type="ChEBI" id="CHEBI:57783"/>
    </ligand>
</feature>
<keyword evidence="7 14" id="KW-0443">Lipid metabolism</keyword>
<dbReference type="NCBIfam" id="NF000942">
    <property type="entry name" value="PRK00094.1-4"/>
    <property type="match status" value="1"/>
</dbReference>
<feature type="binding site" evidence="17">
    <location>
        <position position="144"/>
    </location>
    <ligand>
        <name>NAD(+)</name>
        <dbReference type="ChEBI" id="CHEBI:57540"/>
    </ligand>
</feature>
<dbReference type="FunFam" id="1.10.1040.10:FF:000001">
    <property type="entry name" value="Glycerol-3-phosphate dehydrogenase [NAD(P)+]"/>
    <property type="match status" value="1"/>
</dbReference>
<keyword evidence="22" id="KW-1185">Reference proteome</keyword>
<organism evidence="21 22">
    <name type="scientific">Xylocopilactobacillus apicola</name>
    <dbReference type="NCBI Taxonomy" id="2932184"/>
    <lineage>
        <taxon>Bacteria</taxon>
        <taxon>Bacillati</taxon>
        <taxon>Bacillota</taxon>
        <taxon>Bacilli</taxon>
        <taxon>Lactobacillales</taxon>
        <taxon>Lactobacillaceae</taxon>
        <taxon>Xylocopilactobacillus</taxon>
    </lineage>
</organism>
<dbReference type="Pfam" id="PF07479">
    <property type="entry name" value="NAD_Gly3P_dh_C"/>
    <property type="match status" value="1"/>
</dbReference>
<keyword evidence="9 14" id="KW-1208">Phospholipid metabolism</keyword>
<feature type="binding site" evidence="14">
    <location>
        <position position="248"/>
    </location>
    <ligand>
        <name>sn-glycerol 3-phosphate</name>
        <dbReference type="ChEBI" id="CHEBI:57597"/>
    </ligand>
</feature>
<evidence type="ECO:0000256" key="3">
    <source>
        <dbReference type="ARBA" id="ARBA00022741"/>
    </source>
</evidence>
<feature type="domain" description="Glycerol-3-phosphate dehydrogenase NAD-dependent C-terminal" evidence="20">
    <location>
        <begin position="184"/>
        <end position="322"/>
    </location>
</feature>
<dbReference type="GO" id="GO:0047952">
    <property type="term" value="F:glycerol-3-phosphate dehydrogenase [NAD(P)+] activity"/>
    <property type="evidence" value="ECO:0007669"/>
    <property type="project" value="UniProtKB-UniRule"/>
</dbReference>
<feature type="binding site" evidence="14">
    <location>
        <position position="140"/>
    </location>
    <ligand>
        <name>sn-glycerol 3-phosphate</name>
        <dbReference type="ChEBI" id="CHEBI:57597"/>
    </ligand>
</feature>
<dbReference type="GO" id="GO:0008654">
    <property type="term" value="P:phospholipid biosynthetic process"/>
    <property type="evidence" value="ECO:0007669"/>
    <property type="project" value="UniProtKB-KW"/>
</dbReference>
<evidence type="ECO:0000256" key="12">
    <source>
        <dbReference type="ARBA" id="ARBA00069372"/>
    </source>
</evidence>
<dbReference type="GO" id="GO:0046167">
    <property type="term" value="P:glycerol-3-phosphate biosynthetic process"/>
    <property type="evidence" value="ECO:0007669"/>
    <property type="project" value="UniProtKB-UniRule"/>
</dbReference>
<protein>
    <recommendedName>
        <fullName evidence="12 14">Glycerol-3-phosphate dehydrogenase [NAD(P)+]</fullName>
        <ecNumber evidence="11 14">1.1.1.94</ecNumber>
    </recommendedName>
    <alternativeName>
        <fullName evidence="14">NAD(P)(+)-dependent glycerol-3-phosphate dehydrogenase</fullName>
    </alternativeName>
    <alternativeName>
        <fullName evidence="13 14">NAD(P)H-dependent dihydroxyacetone-phosphate reductase</fullName>
    </alternativeName>
</protein>
<feature type="binding site" evidence="17">
    <location>
        <position position="259"/>
    </location>
    <ligand>
        <name>NAD(+)</name>
        <dbReference type="ChEBI" id="CHEBI:57540"/>
    </ligand>
</feature>
<dbReference type="InterPro" id="IPR011128">
    <property type="entry name" value="G3P_DH_NAD-dep_N"/>
</dbReference>
<feature type="binding site" evidence="14">
    <location>
        <position position="49"/>
    </location>
    <ligand>
        <name>NADPH</name>
        <dbReference type="ChEBI" id="CHEBI:57783"/>
    </ligand>
</feature>
<dbReference type="InterPro" id="IPR006109">
    <property type="entry name" value="G3P_DH_NAD-dep_C"/>
</dbReference>
<evidence type="ECO:0000256" key="9">
    <source>
        <dbReference type="ARBA" id="ARBA00023264"/>
    </source>
</evidence>
<evidence type="ECO:0000259" key="20">
    <source>
        <dbReference type="Pfam" id="PF07479"/>
    </source>
</evidence>
<keyword evidence="8 14" id="KW-0594">Phospholipid biosynthesis</keyword>
<feature type="binding site" evidence="17">
    <location>
        <begin position="8"/>
        <end position="13"/>
    </location>
    <ligand>
        <name>NAD(+)</name>
        <dbReference type="ChEBI" id="CHEBI:57540"/>
    </ligand>
</feature>
<dbReference type="InterPro" id="IPR006168">
    <property type="entry name" value="G3P_DH_NAD-dep"/>
</dbReference>
<proteinExistence type="inferred from homology"/>
<evidence type="ECO:0000256" key="17">
    <source>
        <dbReference type="PIRSR" id="PIRSR000114-3"/>
    </source>
</evidence>
<evidence type="ECO:0000256" key="18">
    <source>
        <dbReference type="RuleBase" id="RU000437"/>
    </source>
</evidence>
<dbReference type="HAMAP" id="MF_00394">
    <property type="entry name" value="NAD_Glyc3P_dehydrog"/>
    <property type="match status" value="1"/>
</dbReference>
<dbReference type="SUPFAM" id="SSF48179">
    <property type="entry name" value="6-phosphogluconate dehydrogenase C-terminal domain-like"/>
    <property type="match status" value="1"/>
</dbReference>
<dbReference type="KEGG" id="xap:XA3_03990"/>
<evidence type="ECO:0000256" key="7">
    <source>
        <dbReference type="ARBA" id="ARBA00023098"/>
    </source>
</evidence>
<dbReference type="PROSITE" id="PS00957">
    <property type="entry name" value="NAD_G3PDH"/>
    <property type="match status" value="1"/>
</dbReference>
<comment type="function">
    <text evidence="14">Catalyzes the reduction of the glycolytic intermediate dihydroxyacetone phosphate (DHAP) to sn-glycerol 3-phosphate (G3P), the key precursor for phospholipid synthesis.</text>
</comment>
<dbReference type="GO" id="GO:0046168">
    <property type="term" value="P:glycerol-3-phosphate catabolic process"/>
    <property type="evidence" value="ECO:0007669"/>
    <property type="project" value="InterPro"/>
</dbReference>
<comment type="subcellular location">
    <subcellularLocation>
        <location evidence="14">Cytoplasm</location>
    </subcellularLocation>
</comment>
<comment type="catalytic activity">
    <reaction evidence="10">
        <text>sn-glycerol 3-phosphate + NADP(+) = dihydroxyacetone phosphate + NADPH + H(+)</text>
        <dbReference type="Rhea" id="RHEA:11096"/>
        <dbReference type="ChEBI" id="CHEBI:15378"/>
        <dbReference type="ChEBI" id="CHEBI:57597"/>
        <dbReference type="ChEBI" id="CHEBI:57642"/>
        <dbReference type="ChEBI" id="CHEBI:57783"/>
        <dbReference type="ChEBI" id="CHEBI:58349"/>
        <dbReference type="EC" id="1.1.1.94"/>
    </reaction>
    <physiologicalReaction direction="right-to-left" evidence="10">
        <dbReference type="Rhea" id="RHEA:11098"/>
    </physiologicalReaction>
</comment>
<evidence type="ECO:0000256" key="16">
    <source>
        <dbReference type="PIRSR" id="PIRSR000114-2"/>
    </source>
</evidence>
<feature type="active site" description="Proton acceptor" evidence="14 15">
    <location>
        <position position="195"/>
    </location>
</feature>
<sequence>MSKITVLGTGSWGTILGNLLAENGHEVHLWGNNPAVIDEINQKHTNNHYLTDFTINQSLVADHDLAAALKDTEVVLFVVPTNAIRSVAKEILPYLTKCENPPILVHAAKGIELKTKLRISEVLKTILPTEKFGEVVVISGPSHAEDVAKRDLTALTAASKDLSRAQKIQRLFGNEYFRLYTNTDVVGVEIGAALKNVIAIGAGIVHGLGYGDNTKAALMTRGLAEITRFGVKLGADPLTFSGLSGVGDLIVTCTSVNSRNWRAGNQLGQGQKLADVLEQMGQVVEGVTTAQAVHFEAKDLGVSVPITDSIYEILYEGQDLKEGIVKLMNRDLKAEFN</sequence>
<feature type="binding site" evidence="14">
    <location>
        <position position="109"/>
    </location>
    <ligand>
        <name>sn-glycerol 3-phosphate</name>
        <dbReference type="ChEBI" id="CHEBI:57597"/>
    </ligand>
</feature>
<evidence type="ECO:0000313" key="21">
    <source>
        <dbReference type="EMBL" id="BDR57958.1"/>
    </source>
</evidence>
<evidence type="ECO:0000256" key="15">
    <source>
        <dbReference type="PIRSR" id="PIRSR000114-1"/>
    </source>
</evidence>
<dbReference type="Proteomes" id="UP001321861">
    <property type="component" value="Chromosome"/>
</dbReference>
<feature type="binding site" evidence="16">
    <location>
        <position position="109"/>
    </location>
    <ligand>
        <name>substrate</name>
    </ligand>
</feature>
<dbReference type="PANTHER" id="PTHR11728:SF1">
    <property type="entry name" value="GLYCEROL-3-PHOSPHATE DEHYDROGENASE [NAD(+)] 2, CHLOROPLASTIC"/>
    <property type="match status" value="1"/>
</dbReference>
<dbReference type="GO" id="GO:0006650">
    <property type="term" value="P:glycerophospholipid metabolic process"/>
    <property type="evidence" value="ECO:0007669"/>
    <property type="project" value="UniProtKB-UniRule"/>
</dbReference>
<dbReference type="FunFam" id="3.40.50.720:FF:000019">
    <property type="entry name" value="Glycerol-3-phosphate dehydrogenase [NAD(P)+]"/>
    <property type="match status" value="1"/>
</dbReference>
<keyword evidence="3 14" id="KW-0547">Nucleotide-binding</keyword>
<dbReference type="Gene3D" id="1.10.1040.10">
    <property type="entry name" value="N-(1-d-carboxylethyl)-l-norvaline Dehydrogenase, domain 2"/>
    <property type="match status" value="1"/>
</dbReference>
<evidence type="ECO:0000256" key="5">
    <source>
        <dbReference type="ARBA" id="ARBA00023002"/>
    </source>
</evidence>
<dbReference type="GO" id="GO:0051287">
    <property type="term" value="F:NAD binding"/>
    <property type="evidence" value="ECO:0007669"/>
    <property type="project" value="InterPro"/>
</dbReference>
<evidence type="ECO:0000256" key="11">
    <source>
        <dbReference type="ARBA" id="ARBA00066687"/>
    </source>
</evidence>
<feature type="binding site" evidence="14">
    <location>
        <position position="283"/>
    </location>
    <ligand>
        <name>NADPH</name>
        <dbReference type="ChEBI" id="CHEBI:57783"/>
    </ligand>
</feature>
<accession>A0AAU9D3E7</accession>
<feature type="binding site" evidence="14">
    <location>
        <position position="285"/>
    </location>
    <ligand>
        <name>NADPH</name>
        <dbReference type="ChEBI" id="CHEBI:57783"/>
    </ligand>
</feature>
<evidence type="ECO:0000256" key="4">
    <source>
        <dbReference type="ARBA" id="ARBA00022857"/>
    </source>
</evidence>
<keyword evidence="14" id="KW-0963">Cytoplasm</keyword>
<feature type="domain" description="Glycerol-3-phosphate dehydrogenase NAD-dependent N-terminal" evidence="19">
    <location>
        <begin position="3"/>
        <end position="163"/>
    </location>
</feature>
<dbReference type="AlphaFoldDB" id="A0AAU9D3E7"/>
<dbReference type="SUPFAM" id="SSF51735">
    <property type="entry name" value="NAD(P)-binding Rossmann-fold domains"/>
    <property type="match status" value="1"/>
</dbReference>
<dbReference type="InterPro" id="IPR008927">
    <property type="entry name" value="6-PGluconate_DH-like_C_sf"/>
</dbReference>
<feature type="binding site" evidence="14">
    <location>
        <position position="11"/>
    </location>
    <ligand>
        <name>NADPH</name>
        <dbReference type="ChEBI" id="CHEBI:57783"/>
    </ligand>
</feature>
<feature type="binding site" evidence="14">
    <location>
        <position position="195"/>
    </location>
    <ligand>
        <name>sn-glycerol 3-phosphate</name>
        <dbReference type="ChEBI" id="CHEBI:57597"/>
    </ligand>
</feature>
<dbReference type="NCBIfam" id="NF000941">
    <property type="entry name" value="PRK00094.1-3"/>
    <property type="match status" value="1"/>
</dbReference>
<dbReference type="PRINTS" id="PR00077">
    <property type="entry name" value="GPDHDRGNASE"/>
</dbReference>
<feature type="binding site" evidence="14">
    <location>
        <position position="12"/>
    </location>
    <ligand>
        <name>NADPH</name>
        <dbReference type="ChEBI" id="CHEBI:57783"/>
    </ligand>
</feature>
<feature type="binding site" evidence="14">
    <location>
        <position position="258"/>
    </location>
    <ligand>
        <name>sn-glycerol 3-phosphate</name>
        <dbReference type="ChEBI" id="CHEBI:57597"/>
    </ligand>
</feature>
<dbReference type="Gene3D" id="3.40.50.720">
    <property type="entry name" value="NAD(P)-binding Rossmann-like Domain"/>
    <property type="match status" value="1"/>
</dbReference>
<evidence type="ECO:0000313" key="22">
    <source>
        <dbReference type="Proteomes" id="UP001321861"/>
    </source>
</evidence>
<dbReference type="RefSeq" id="WP_317635885.1">
    <property type="nucleotide sequence ID" value="NZ_AP026802.1"/>
</dbReference>
<evidence type="ECO:0000256" key="1">
    <source>
        <dbReference type="ARBA" id="ARBA00011009"/>
    </source>
</evidence>
<evidence type="ECO:0000256" key="13">
    <source>
        <dbReference type="ARBA" id="ARBA00080511"/>
    </source>
</evidence>
<evidence type="ECO:0000256" key="2">
    <source>
        <dbReference type="ARBA" id="ARBA00022516"/>
    </source>
</evidence>
<dbReference type="EMBL" id="AP026802">
    <property type="protein sequence ID" value="BDR57958.1"/>
    <property type="molecule type" value="Genomic_DNA"/>
</dbReference>
<evidence type="ECO:0000256" key="6">
    <source>
        <dbReference type="ARBA" id="ARBA00023027"/>
    </source>
</evidence>
<dbReference type="Pfam" id="PF01210">
    <property type="entry name" value="NAD_Gly3P_dh_N"/>
    <property type="match status" value="1"/>
</dbReference>
<comment type="pathway">
    <text evidence="14">Membrane lipid metabolism; glycerophospholipid metabolism.</text>
</comment>
<dbReference type="PANTHER" id="PTHR11728">
    <property type="entry name" value="GLYCEROL-3-PHOSPHATE DEHYDROGENASE"/>
    <property type="match status" value="1"/>
</dbReference>
<feature type="binding site" evidence="14">
    <location>
        <position position="142"/>
    </location>
    <ligand>
        <name>sn-glycerol 3-phosphate</name>
        <dbReference type="ChEBI" id="CHEBI:57597"/>
    </ligand>
</feature>
<feature type="binding site" evidence="16">
    <location>
        <begin position="259"/>
        <end position="260"/>
    </location>
    <ligand>
        <name>substrate</name>
    </ligand>
</feature>
<comment type="caution">
    <text evidence="14">Lacks conserved residue(s) required for the propagation of feature annotation.</text>
</comment>
<keyword evidence="2 14" id="KW-0444">Lipid biosynthesis</keyword>
<feature type="binding site" evidence="14">
    <location>
        <position position="259"/>
    </location>
    <ligand>
        <name>sn-glycerol 3-phosphate</name>
        <dbReference type="ChEBI" id="CHEBI:57597"/>
    </ligand>
</feature>
<feature type="binding site" evidence="14">
    <location>
        <position position="260"/>
    </location>
    <ligand>
        <name>sn-glycerol 3-phosphate</name>
        <dbReference type="ChEBI" id="CHEBI:57597"/>
    </ligand>
</feature>
<dbReference type="PIRSF" id="PIRSF000114">
    <property type="entry name" value="Glycerol-3-P_dh"/>
    <property type="match status" value="1"/>
</dbReference>
<dbReference type="GO" id="GO:0005829">
    <property type="term" value="C:cytosol"/>
    <property type="evidence" value="ECO:0007669"/>
    <property type="project" value="TreeGrafter"/>
</dbReference>
<keyword evidence="4 14" id="KW-0521">NADP</keyword>
<evidence type="ECO:0000256" key="8">
    <source>
        <dbReference type="ARBA" id="ARBA00023209"/>
    </source>
</evidence>
<dbReference type="InterPro" id="IPR013328">
    <property type="entry name" value="6PGD_dom2"/>
</dbReference>
<dbReference type="GO" id="GO:0005975">
    <property type="term" value="P:carbohydrate metabolic process"/>
    <property type="evidence" value="ECO:0007669"/>
    <property type="project" value="InterPro"/>
</dbReference>
<comment type="catalytic activity">
    <reaction evidence="14">
        <text>sn-glycerol 3-phosphate + NAD(+) = dihydroxyacetone phosphate + NADH + H(+)</text>
        <dbReference type="Rhea" id="RHEA:11092"/>
        <dbReference type="ChEBI" id="CHEBI:15378"/>
        <dbReference type="ChEBI" id="CHEBI:57540"/>
        <dbReference type="ChEBI" id="CHEBI:57597"/>
        <dbReference type="ChEBI" id="CHEBI:57642"/>
        <dbReference type="ChEBI" id="CHEBI:57945"/>
        <dbReference type="EC" id="1.1.1.94"/>
    </reaction>
</comment>
<evidence type="ECO:0000256" key="10">
    <source>
        <dbReference type="ARBA" id="ARBA00052716"/>
    </source>
</evidence>
<evidence type="ECO:0000259" key="19">
    <source>
        <dbReference type="Pfam" id="PF01210"/>
    </source>
</evidence>
<name>A0AAU9D3E7_9LACO</name>
<feature type="binding site" evidence="14">
    <location>
        <position position="144"/>
    </location>
    <ligand>
        <name>NADPH</name>
        <dbReference type="ChEBI" id="CHEBI:57783"/>
    </ligand>
</feature>
<feature type="binding site" evidence="14">
    <location>
        <position position="109"/>
    </location>
    <ligand>
        <name>NADPH</name>
        <dbReference type="ChEBI" id="CHEBI:57783"/>
    </ligand>
</feature>
<dbReference type="EC" id="1.1.1.94" evidence="11 14"/>